<feature type="transmembrane region" description="Helical" evidence="1">
    <location>
        <begin position="6"/>
        <end position="29"/>
    </location>
</feature>
<evidence type="ECO:0000313" key="2">
    <source>
        <dbReference type="EMBL" id="KKK56584.1"/>
    </source>
</evidence>
<evidence type="ECO:0000256" key="1">
    <source>
        <dbReference type="SAM" id="Phobius"/>
    </source>
</evidence>
<reference evidence="2" key="1">
    <citation type="journal article" date="2015" name="Nature">
        <title>Complex archaea that bridge the gap between prokaryotes and eukaryotes.</title>
        <authorList>
            <person name="Spang A."/>
            <person name="Saw J.H."/>
            <person name="Jorgensen S.L."/>
            <person name="Zaremba-Niedzwiedzka K."/>
            <person name="Martijn J."/>
            <person name="Lind A.E."/>
            <person name="van Eijk R."/>
            <person name="Schleper C."/>
            <person name="Guy L."/>
            <person name="Ettema T.J."/>
        </authorList>
    </citation>
    <scope>NUCLEOTIDE SEQUENCE</scope>
</reference>
<dbReference type="AlphaFoldDB" id="A0A0F8YR16"/>
<name>A0A0F8YR16_9ZZZZ</name>
<dbReference type="EMBL" id="LAZR01064918">
    <property type="protein sequence ID" value="KKK56584.1"/>
    <property type="molecule type" value="Genomic_DNA"/>
</dbReference>
<keyword evidence="1" id="KW-0472">Membrane</keyword>
<keyword evidence="1" id="KW-0812">Transmembrane</keyword>
<organism evidence="2">
    <name type="scientific">marine sediment metagenome</name>
    <dbReference type="NCBI Taxonomy" id="412755"/>
    <lineage>
        <taxon>unclassified sequences</taxon>
        <taxon>metagenomes</taxon>
        <taxon>ecological metagenomes</taxon>
    </lineage>
</organism>
<comment type="caution">
    <text evidence="2">The sequence shown here is derived from an EMBL/GenBank/DDBJ whole genome shotgun (WGS) entry which is preliminary data.</text>
</comment>
<protein>
    <submittedName>
        <fullName evidence="2">Uncharacterized protein</fullName>
    </submittedName>
</protein>
<gene>
    <name evidence="2" type="ORF">LCGC14_3063040</name>
</gene>
<proteinExistence type="predicted"/>
<sequence>MDLISWGLVLLFIFGLFVMAPIGIIDAIYKEPQAAEKANQICQEQGYDFYESFERIGILSKEPVAIKCKYVDNYKEIDMNLRKISEE</sequence>
<accession>A0A0F8YR16</accession>
<keyword evidence="1" id="KW-1133">Transmembrane helix</keyword>